<gene>
    <name evidence="2" type="ORF">HID58_043153</name>
</gene>
<accession>A0ABQ8BFP5</accession>
<dbReference type="EMBL" id="JAGKQM010000011">
    <property type="protein sequence ID" value="KAH0903650.1"/>
    <property type="molecule type" value="Genomic_DNA"/>
</dbReference>
<sequence length="459" mass="48718">RNSLKARRRSQRIATSVGRTLVESGYVVNKPELPEGQLRRLVDVSIEFTFRSSFMQLIRNRGFLVFSGPKLLDKAREMDGVPDLSALLKGKLQLLSKKSTSANVPELTSSEGGGGASEERASSLVDEGVGAEPSALSPRKKKKSKKLKRKATDAAPLENAASLDEASEGLEARKKKGGRKRPREGATSSIDQDEAPAGGREGAAEDLVETDPAEAKKSVDAEPRPSAVEATLVDVAMRGSVSPKTPSEKKGKVSTRGSGSGGEPAASEKSAPDSPARKGSRSEGSLVNRGRIEFPDRVQFSYDEKTPSIFNPLQCAKLTRQIRGGTKELPQIEDLYFKDGYTDAAFARKRSPEKENPKTGDILIQEGGTENVGPEDPVLVSDTSSESDQGEKTPSLRPNEEEVTSEVGKGNTSSIPSVGVDLLVPAQVEGPAVSSAEEPQDPPALSVLTGNGNDQDSAA</sequence>
<keyword evidence="3" id="KW-1185">Reference proteome</keyword>
<feature type="compositionally biased region" description="Basic and acidic residues" evidence="1">
    <location>
        <begin position="213"/>
        <end position="223"/>
    </location>
</feature>
<feature type="compositionally biased region" description="Basic residues" evidence="1">
    <location>
        <begin position="138"/>
        <end position="149"/>
    </location>
</feature>
<comment type="caution">
    <text evidence="2">The sequence shown here is derived from an EMBL/GenBank/DDBJ whole genome shotgun (WGS) entry which is preliminary data.</text>
</comment>
<feature type="non-terminal residue" evidence="2">
    <location>
        <position position="1"/>
    </location>
</feature>
<protein>
    <submittedName>
        <fullName evidence="2">Uncharacterized protein</fullName>
    </submittedName>
</protein>
<name>A0ABQ8BFP5_BRANA</name>
<organism evidence="2 3">
    <name type="scientific">Brassica napus</name>
    <name type="common">Rape</name>
    <dbReference type="NCBI Taxonomy" id="3708"/>
    <lineage>
        <taxon>Eukaryota</taxon>
        <taxon>Viridiplantae</taxon>
        <taxon>Streptophyta</taxon>
        <taxon>Embryophyta</taxon>
        <taxon>Tracheophyta</taxon>
        <taxon>Spermatophyta</taxon>
        <taxon>Magnoliopsida</taxon>
        <taxon>eudicotyledons</taxon>
        <taxon>Gunneridae</taxon>
        <taxon>Pentapetalae</taxon>
        <taxon>rosids</taxon>
        <taxon>malvids</taxon>
        <taxon>Brassicales</taxon>
        <taxon>Brassicaceae</taxon>
        <taxon>Brassiceae</taxon>
        <taxon>Brassica</taxon>
    </lineage>
</organism>
<proteinExistence type="predicted"/>
<feature type="compositionally biased region" description="Basic residues" evidence="1">
    <location>
        <begin position="173"/>
        <end position="182"/>
    </location>
</feature>
<feature type="compositionally biased region" description="Basic and acidic residues" evidence="1">
    <location>
        <begin position="290"/>
        <end position="306"/>
    </location>
</feature>
<evidence type="ECO:0000313" key="3">
    <source>
        <dbReference type="Proteomes" id="UP000824890"/>
    </source>
</evidence>
<dbReference type="Proteomes" id="UP000824890">
    <property type="component" value="Unassembled WGS sequence"/>
</dbReference>
<evidence type="ECO:0000313" key="2">
    <source>
        <dbReference type="EMBL" id="KAH0903650.1"/>
    </source>
</evidence>
<reference evidence="2 3" key="1">
    <citation type="submission" date="2021-05" db="EMBL/GenBank/DDBJ databases">
        <title>Genome Assembly of Synthetic Allotetraploid Brassica napus Reveals Homoeologous Exchanges between Subgenomes.</title>
        <authorList>
            <person name="Davis J.T."/>
        </authorList>
    </citation>
    <scope>NUCLEOTIDE SEQUENCE [LARGE SCALE GENOMIC DNA]</scope>
    <source>
        <strain evidence="3">cv. Da-Ae</strain>
        <tissue evidence="2">Seedling</tissue>
    </source>
</reference>
<feature type="region of interest" description="Disordered" evidence="1">
    <location>
        <begin position="347"/>
        <end position="459"/>
    </location>
</feature>
<evidence type="ECO:0000256" key="1">
    <source>
        <dbReference type="SAM" id="MobiDB-lite"/>
    </source>
</evidence>
<feature type="compositionally biased region" description="Polar residues" evidence="1">
    <location>
        <begin position="448"/>
        <end position="459"/>
    </location>
</feature>
<feature type="region of interest" description="Disordered" evidence="1">
    <location>
        <begin position="98"/>
        <end position="311"/>
    </location>
</feature>